<dbReference type="GeneID" id="14883591"/>
<gene>
    <name evidence="1" type="ORF">EIN_168110</name>
</gene>
<name>A0A0A1TVN1_ENTIV</name>
<protein>
    <submittedName>
        <fullName evidence="1">Uncharacterized protein</fullName>
    </submittedName>
</protein>
<dbReference type="VEuPathDB" id="AmoebaDB:EIN_168110"/>
<dbReference type="EMBL" id="KB207112">
    <property type="protein sequence ID" value="ELP84456.1"/>
    <property type="molecule type" value="Genomic_DNA"/>
</dbReference>
<sequence length="201" mass="23654">MSERDFYFFIKFTSKYQRKIIASHYMARNRYFNPLPESDFKSVLAGFYLQMVNEFASFSLKTSKGAASNNLCFPQILHVCFDQTPKENSEEEINVNNYLKMRIENYIDKQNMTSSQIKRFRKEETLKLLEDLIWINSSGQYNKKEKSFTFLLNDHEKNVYTNGAIKQIGKAVLNKIKVMMSTSLNKRVIIEKNQLNFTSTL</sequence>
<dbReference type="RefSeq" id="XP_004183802.1">
    <property type="nucleotide sequence ID" value="XM_004183754.1"/>
</dbReference>
<evidence type="ECO:0000313" key="1">
    <source>
        <dbReference type="EMBL" id="ELP84456.1"/>
    </source>
</evidence>
<accession>A0A0A1TVN1</accession>
<evidence type="ECO:0000313" key="2">
    <source>
        <dbReference type="Proteomes" id="UP000014680"/>
    </source>
</evidence>
<dbReference type="KEGG" id="eiv:EIN_168110"/>
<dbReference type="Proteomes" id="UP000014680">
    <property type="component" value="Unassembled WGS sequence"/>
</dbReference>
<keyword evidence="2" id="KW-1185">Reference proteome</keyword>
<proteinExistence type="predicted"/>
<organism evidence="1 2">
    <name type="scientific">Entamoeba invadens IP1</name>
    <dbReference type="NCBI Taxonomy" id="370355"/>
    <lineage>
        <taxon>Eukaryota</taxon>
        <taxon>Amoebozoa</taxon>
        <taxon>Evosea</taxon>
        <taxon>Archamoebae</taxon>
        <taxon>Mastigamoebida</taxon>
        <taxon>Entamoebidae</taxon>
        <taxon>Entamoeba</taxon>
    </lineage>
</organism>
<dbReference type="AlphaFoldDB" id="A0A0A1TVN1"/>
<reference evidence="1 2" key="1">
    <citation type="submission" date="2012-10" db="EMBL/GenBank/DDBJ databases">
        <authorList>
            <person name="Zafar N."/>
            <person name="Inman J."/>
            <person name="Hall N."/>
            <person name="Lorenzi H."/>
            <person name="Caler E."/>
        </authorList>
    </citation>
    <scope>NUCLEOTIDE SEQUENCE [LARGE SCALE GENOMIC DNA]</scope>
    <source>
        <strain evidence="1 2">IP1</strain>
    </source>
</reference>